<protein>
    <submittedName>
        <fullName evidence="1">Uncharacterized protein</fullName>
    </submittedName>
</protein>
<organism evidence="1 2">
    <name type="scientific">Cotesia typhae</name>
    <dbReference type="NCBI Taxonomy" id="2053667"/>
    <lineage>
        <taxon>Eukaryota</taxon>
        <taxon>Metazoa</taxon>
        <taxon>Ecdysozoa</taxon>
        <taxon>Arthropoda</taxon>
        <taxon>Hexapoda</taxon>
        <taxon>Insecta</taxon>
        <taxon>Pterygota</taxon>
        <taxon>Neoptera</taxon>
        <taxon>Endopterygota</taxon>
        <taxon>Hymenoptera</taxon>
        <taxon>Apocrita</taxon>
        <taxon>Ichneumonoidea</taxon>
        <taxon>Braconidae</taxon>
        <taxon>Microgastrinae</taxon>
        <taxon>Cotesia</taxon>
    </lineage>
</organism>
<gene>
    <name evidence="1" type="ORF">G9C98_000242</name>
</gene>
<dbReference type="Proteomes" id="UP000729913">
    <property type="component" value="Unassembled WGS sequence"/>
</dbReference>
<reference evidence="1" key="1">
    <citation type="submission" date="2020-03" db="EMBL/GenBank/DDBJ databases">
        <authorList>
            <person name="Chebbi M.A."/>
            <person name="Drezen J.M."/>
        </authorList>
    </citation>
    <scope>NUCLEOTIDE SEQUENCE</scope>
    <source>
        <tissue evidence="1">Whole body</tissue>
    </source>
</reference>
<evidence type="ECO:0000313" key="1">
    <source>
        <dbReference type="EMBL" id="KAG8038687.1"/>
    </source>
</evidence>
<dbReference type="EMBL" id="JAAOIC020000041">
    <property type="protein sequence ID" value="KAG8038687.1"/>
    <property type="molecule type" value="Genomic_DNA"/>
</dbReference>
<dbReference type="AlphaFoldDB" id="A0A8J5US21"/>
<proteinExistence type="predicted"/>
<sequence>MILLDYDCFPGYIKINLIHRSPLHEVTISTKSFQTSECSKKFMPGEPAVMEINFKKWTGGAENFKLNIGKYKPGEMDPSLYSLDINCEKPIA</sequence>
<accession>A0A8J5US21</accession>
<name>A0A8J5US21_9HYME</name>
<evidence type="ECO:0000313" key="2">
    <source>
        <dbReference type="Proteomes" id="UP000729913"/>
    </source>
</evidence>
<keyword evidence="2" id="KW-1185">Reference proteome</keyword>
<dbReference type="OrthoDB" id="7684411at2759"/>
<comment type="caution">
    <text evidence="1">The sequence shown here is derived from an EMBL/GenBank/DDBJ whole genome shotgun (WGS) entry which is preliminary data.</text>
</comment>
<reference evidence="1" key="2">
    <citation type="submission" date="2021-04" db="EMBL/GenBank/DDBJ databases">
        <title>Genome-wide patterns of bracovirus chromosomal integration into multiple host tissues during parasitism.</title>
        <authorList>
            <person name="Chebbi M.A.C."/>
        </authorList>
    </citation>
    <scope>NUCLEOTIDE SEQUENCE</scope>
    <source>
        <tissue evidence="1">Whole body</tissue>
    </source>
</reference>